<dbReference type="OrthoDB" id="408631at2759"/>
<protein>
    <submittedName>
        <fullName evidence="1">Uncharacterized protein</fullName>
    </submittedName>
</protein>
<sequence>ETITNDPDGVITMGLGEFDNKIHGDGLPGTVGDVERFEQTIGFVSGNLDMVANIAGCNISTDVCVNAGPRVAQQEFLERQGAARVSANDGIMELFEDFVAEWVRYENTAFVEHNVVLHSEIFIAFEQGFTPFGVGVECVLKSYEEF</sequence>
<dbReference type="Proteomes" id="UP000307440">
    <property type="component" value="Unassembled WGS sequence"/>
</dbReference>
<evidence type="ECO:0000313" key="2">
    <source>
        <dbReference type="Proteomes" id="UP000307440"/>
    </source>
</evidence>
<reference evidence="1 2" key="1">
    <citation type="journal article" date="2019" name="Nat. Ecol. Evol.">
        <title>Megaphylogeny resolves global patterns of mushroom evolution.</title>
        <authorList>
            <person name="Varga T."/>
            <person name="Krizsan K."/>
            <person name="Foldi C."/>
            <person name="Dima B."/>
            <person name="Sanchez-Garcia M."/>
            <person name="Sanchez-Ramirez S."/>
            <person name="Szollosi G.J."/>
            <person name="Szarkandi J.G."/>
            <person name="Papp V."/>
            <person name="Albert L."/>
            <person name="Andreopoulos W."/>
            <person name="Angelini C."/>
            <person name="Antonin V."/>
            <person name="Barry K.W."/>
            <person name="Bougher N.L."/>
            <person name="Buchanan P."/>
            <person name="Buyck B."/>
            <person name="Bense V."/>
            <person name="Catcheside P."/>
            <person name="Chovatia M."/>
            <person name="Cooper J."/>
            <person name="Damon W."/>
            <person name="Desjardin D."/>
            <person name="Finy P."/>
            <person name="Geml J."/>
            <person name="Haridas S."/>
            <person name="Hughes K."/>
            <person name="Justo A."/>
            <person name="Karasinski D."/>
            <person name="Kautmanova I."/>
            <person name="Kiss B."/>
            <person name="Kocsube S."/>
            <person name="Kotiranta H."/>
            <person name="LaButti K.M."/>
            <person name="Lechner B.E."/>
            <person name="Liimatainen K."/>
            <person name="Lipzen A."/>
            <person name="Lukacs Z."/>
            <person name="Mihaltcheva S."/>
            <person name="Morgado L.N."/>
            <person name="Niskanen T."/>
            <person name="Noordeloos M.E."/>
            <person name="Ohm R.A."/>
            <person name="Ortiz-Santana B."/>
            <person name="Ovrebo C."/>
            <person name="Racz N."/>
            <person name="Riley R."/>
            <person name="Savchenko A."/>
            <person name="Shiryaev A."/>
            <person name="Soop K."/>
            <person name="Spirin V."/>
            <person name="Szebenyi C."/>
            <person name="Tomsovsky M."/>
            <person name="Tulloss R.E."/>
            <person name="Uehling J."/>
            <person name="Grigoriev I.V."/>
            <person name="Vagvolgyi C."/>
            <person name="Papp T."/>
            <person name="Martin F.M."/>
            <person name="Miettinen O."/>
            <person name="Hibbett D.S."/>
            <person name="Nagy L.G."/>
        </authorList>
    </citation>
    <scope>NUCLEOTIDE SEQUENCE [LARGE SCALE GENOMIC DNA]</scope>
    <source>
        <strain evidence="1 2">CBS 121175</strain>
    </source>
</reference>
<accession>A0A5C3LBU8</accession>
<evidence type="ECO:0000313" key="1">
    <source>
        <dbReference type="EMBL" id="TFK25788.1"/>
    </source>
</evidence>
<proteinExistence type="predicted"/>
<dbReference type="AlphaFoldDB" id="A0A5C3LBU8"/>
<organism evidence="1 2">
    <name type="scientific">Coprinopsis marcescibilis</name>
    <name type="common">Agaric fungus</name>
    <name type="synonym">Psathyrella marcescibilis</name>
    <dbReference type="NCBI Taxonomy" id="230819"/>
    <lineage>
        <taxon>Eukaryota</taxon>
        <taxon>Fungi</taxon>
        <taxon>Dikarya</taxon>
        <taxon>Basidiomycota</taxon>
        <taxon>Agaricomycotina</taxon>
        <taxon>Agaricomycetes</taxon>
        <taxon>Agaricomycetidae</taxon>
        <taxon>Agaricales</taxon>
        <taxon>Agaricineae</taxon>
        <taxon>Psathyrellaceae</taxon>
        <taxon>Coprinopsis</taxon>
    </lineage>
</organism>
<name>A0A5C3LBU8_COPMA</name>
<gene>
    <name evidence="1" type="ORF">FA15DRAFT_589629</name>
</gene>
<dbReference type="EMBL" id="ML210182">
    <property type="protein sequence ID" value="TFK25788.1"/>
    <property type="molecule type" value="Genomic_DNA"/>
</dbReference>
<keyword evidence="2" id="KW-1185">Reference proteome</keyword>
<feature type="non-terminal residue" evidence="1">
    <location>
        <position position="1"/>
    </location>
</feature>